<evidence type="ECO:0000256" key="3">
    <source>
        <dbReference type="PROSITE-ProRule" id="PRU00182"/>
    </source>
</evidence>
<dbReference type="CDD" id="cd02440">
    <property type="entry name" value="AdoMet_MTases"/>
    <property type="match status" value="1"/>
</dbReference>
<evidence type="ECO:0000256" key="1">
    <source>
        <dbReference type="ARBA" id="ARBA00022884"/>
    </source>
</evidence>
<dbReference type="SUPFAM" id="SSF53335">
    <property type="entry name" value="S-adenosyl-L-methionine-dependent methyltransferases"/>
    <property type="match status" value="1"/>
</dbReference>
<dbReference type="InterPro" id="IPR047048">
    <property type="entry name" value="TlyA"/>
</dbReference>
<dbReference type="GO" id="GO:0032259">
    <property type="term" value="P:methylation"/>
    <property type="evidence" value="ECO:0007669"/>
    <property type="project" value="UniProtKB-KW"/>
</dbReference>
<dbReference type="InterPro" id="IPR002942">
    <property type="entry name" value="S4_RNA-bd"/>
</dbReference>
<evidence type="ECO:0000313" key="7">
    <source>
        <dbReference type="Proteomes" id="UP000592181"/>
    </source>
</evidence>
<sequence>MGEPEAQPGEPVAEGSEPEGGEPERVDRALVRRGLARSRGHAGELLRAGQVTLDGAVLRKPATPVAPHERLTVTADGPGWVGRAAGKLDAALTELGTNGPHVTDRRCIDLGASTGGFTQVLLQRGAREVVALDVGHDQLVPALRDDPRVVERSGTTLRGLRPEAVGGPFDLVVADLSFISLRLVLDEIHDLVRDGGEAVLLVKPQFEVGRHGLGRRGVVRSAAHRRGALIGVLQEITDRGLAVLAVLPSRVTGGEGNREYLVHATRASAVGLSWQALVRTVDDLILEEEQ</sequence>
<dbReference type="EMBL" id="JACBZX010000001">
    <property type="protein sequence ID" value="NYG38332.1"/>
    <property type="molecule type" value="Genomic_DNA"/>
</dbReference>
<evidence type="ECO:0000313" key="6">
    <source>
        <dbReference type="EMBL" id="NYG38332.1"/>
    </source>
</evidence>
<dbReference type="AlphaFoldDB" id="A0A852X4N8"/>
<feature type="region of interest" description="Disordered" evidence="4">
    <location>
        <begin position="1"/>
        <end position="25"/>
    </location>
</feature>
<dbReference type="Proteomes" id="UP000592181">
    <property type="component" value="Unassembled WGS sequence"/>
</dbReference>
<dbReference type="InterPro" id="IPR002877">
    <property type="entry name" value="RNA_MeTrfase_FtsJ_dom"/>
</dbReference>
<proteinExistence type="inferred from homology"/>
<protein>
    <submittedName>
        <fullName evidence="6">23S rRNA (Cytidine1920-2'-O)/16S rRNA (Cytidine1409-2'-O)-methyltransferase</fullName>
        <ecNumber evidence="6">2.1.1.226</ecNumber>
        <ecNumber evidence="6">2.1.1.227</ecNumber>
    </submittedName>
</protein>
<dbReference type="InterPro" id="IPR004538">
    <property type="entry name" value="Hemolysin_A/TlyA"/>
</dbReference>
<dbReference type="SUPFAM" id="SSF55174">
    <property type="entry name" value="Alpha-L RNA-binding motif"/>
    <property type="match status" value="1"/>
</dbReference>
<comment type="similarity">
    <text evidence="2">Belongs to the TlyA family.</text>
</comment>
<dbReference type="EC" id="2.1.1.227" evidence="6"/>
<dbReference type="CDD" id="cd00165">
    <property type="entry name" value="S4"/>
    <property type="match status" value="1"/>
</dbReference>
<keyword evidence="6" id="KW-0808">Transferase</keyword>
<dbReference type="Pfam" id="PF01479">
    <property type="entry name" value="S4"/>
    <property type="match status" value="1"/>
</dbReference>
<dbReference type="PANTHER" id="PTHR32319:SF0">
    <property type="entry name" value="BACTERIAL HEMOLYSIN-LIKE PROTEIN"/>
    <property type="match status" value="1"/>
</dbReference>
<dbReference type="SMART" id="SM00363">
    <property type="entry name" value="S4"/>
    <property type="match status" value="1"/>
</dbReference>
<name>A0A852X4N8_9MICO</name>
<accession>A0A852X4N8</accession>
<comment type="caution">
    <text evidence="6">The sequence shown here is derived from an EMBL/GenBank/DDBJ whole genome shotgun (WGS) entry which is preliminary data.</text>
</comment>
<dbReference type="RefSeq" id="WP_343037129.1">
    <property type="nucleotide sequence ID" value="NZ_JACBZX010000001.1"/>
</dbReference>
<keyword evidence="1 3" id="KW-0694">RNA-binding</keyword>
<dbReference type="GO" id="GO:0003723">
    <property type="term" value="F:RNA binding"/>
    <property type="evidence" value="ECO:0007669"/>
    <property type="project" value="UniProtKB-KW"/>
</dbReference>
<feature type="domain" description="RNA-binding S4" evidence="5">
    <location>
        <begin position="24"/>
        <end position="87"/>
    </location>
</feature>
<dbReference type="InterPro" id="IPR036986">
    <property type="entry name" value="S4_RNA-bd_sf"/>
</dbReference>
<gene>
    <name evidence="6" type="ORF">BJY28_002801</name>
</gene>
<dbReference type="PANTHER" id="PTHR32319">
    <property type="entry name" value="BACTERIAL HEMOLYSIN-LIKE PROTEIN"/>
    <property type="match status" value="1"/>
</dbReference>
<dbReference type="Pfam" id="PF01728">
    <property type="entry name" value="FtsJ"/>
    <property type="match status" value="1"/>
</dbReference>
<dbReference type="PIRSF" id="PIRSF005578">
    <property type="entry name" value="TlyA"/>
    <property type="match status" value="1"/>
</dbReference>
<evidence type="ECO:0000256" key="4">
    <source>
        <dbReference type="SAM" id="MobiDB-lite"/>
    </source>
</evidence>
<dbReference type="InterPro" id="IPR029063">
    <property type="entry name" value="SAM-dependent_MTases_sf"/>
</dbReference>
<keyword evidence="6" id="KW-0489">Methyltransferase</keyword>
<organism evidence="6 7">
    <name type="scientific">Janibacter alkaliphilus</name>
    <dbReference type="NCBI Taxonomy" id="1069963"/>
    <lineage>
        <taxon>Bacteria</taxon>
        <taxon>Bacillati</taxon>
        <taxon>Actinomycetota</taxon>
        <taxon>Actinomycetes</taxon>
        <taxon>Micrococcales</taxon>
        <taxon>Intrasporangiaceae</taxon>
        <taxon>Janibacter</taxon>
    </lineage>
</organism>
<dbReference type="GO" id="GO:0008168">
    <property type="term" value="F:methyltransferase activity"/>
    <property type="evidence" value="ECO:0007669"/>
    <property type="project" value="UniProtKB-KW"/>
</dbReference>
<dbReference type="PROSITE" id="PS50889">
    <property type="entry name" value="S4"/>
    <property type="match status" value="1"/>
</dbReference>
<reference evidence="6 7" key="1">
    <citation type="submission" date="2020-07" db="EMBL/GenBank/DDBJ databases">
        <title>Sequencing the genomes of 1000 actinobacteria strains.</title>
        <authorList>
            <person name="Klenk H.-P."/>
        </authorList>
    </citation>
    <scope>NUCLEOTIDE SEQUENCE [LARGE SCALE GENOMIC DNA]</scope>
    <source>
        <strain evidence="6 7">DSM 24723</strain>
    </source>
</reference>
<keyword evidence="7" id="KW-1185">Reference proteome</keyword>
<dbReference type="Gene3D" id="3.40.50.150">
    <property type="entry name" value="Vaccinia Virus protein VP39"/>
    <property type="match status" value="1"/>
</dbReference>
<dbReference type="EC" id="2.1.1.226" evidence="6"/>
<dbReference type="Gene3D" id="3.10.290.10">
    <property type="entry name" value="RNA-binding S4 domain"/>
    <property type="match status" value="1"/>
</dbReference>
<evidence type="ECO:0000256" key="2">
    <source>
        <dbReference type="ARBA" id="ARBA00029460"/>
    </source>
</evidence>
<evidence type="ECO:0000259" key="5">
    <source>
        <dbReference type="SMART" id="SM00363"/>
    </source>
</evidence>